<evidence type="ECO:0000256" key="1">
    <source>
        <dbReference type="ARBA" id="ARBA00005064"/>
    </source>
</evidence>
<comment type="caution">
    <text evidence="11">The sequence shown here is derived from an EMBL/GenBank/DDBJ whole genome shotgun (WGS) entry which is preliminary data.</text>
</comment>
<dbReference type="Gene3D" id="3.30.1490.20">
    <property type="entry name" value="ATP-grasp fold, A domain"/>
    <property type="match status" value="1"/>
</dbReference>
<dbReference type="EMBL" id="MTSL01000050">
    <property type="protein sequence ID" value="PJF19641.1"/>
    <property type="molecule type" value="Genomic_DNA"/>
</dbReference>
<keyword evidence="4" id="KW-0479">Metal-binding</keyword>
<dbReference type="GO" id="GO:0046872">
    <property type="term" value="F:metal ion binding"/>
    <property type="evidence" value="ECO:0007669"/>
    <property type="project" value="UniProtKB-KW"/>
</dbReference>
<dbReference type="GO" id="GO:0005524">
    <property type="term" value="F:ATP binding"/>
    <property type="evidence" value="ECO:0007669"/>
    <property type="project" value="UniProtKB-UniRule"/>
</dbReference>
<dbReference type="GO" id="GO:0005739">
    <property type="term" value="C:mitochondrion"/>
    <property type="evidence" value="ECO:0007669"/>
    <property type="project" value="TreeGrafter"/>
</dbReference>
<keyword evidence="8" id="KW-0809">Transit peptide</keyword>
<evidence type="ECO:0000256" key="2">
    <source>
        <dbReference type="ARBA" id="ARBA00022532"/>
    </source>
</evidence>
<keyword evidence="6 9" id="KW-0067">ATP-binding</keyword>
<keyword evidence="3 11" id="KW-0436">Ligase</keyword>
<dbReference type="UniPathway" id="UPA00223">
    <property type="reaction ID" value="UER00999"/>
</dbReference>
<sequence>MKGFSQRCALSIHEHQSMGLLAKYGIPVPRGQLAKTPEEAYKIAESFGTPSWLVLAGGRGKGTFDSGVVGGVQIASSPEEVRDYAQGMLGRRLITKQTGAAGRPCNSVPLNLRAIVYRFLLSRGCTREKTFIWPSFSTVTQTLKQFLDKMGINPKNTDATVEIIQKMLRLFREKDATLLEINPFVETSTGNMVCLDAKISFDDNADFRQPDLFSMRDPTQEDAREVRAAEHKLNYIGLDGHIGCLVNGAGLAMATMDIIKLHGGEPANFLDVGGSATADQVEQAIRILGEDSTVKAVLVNIFGGIMRCDIIAEGILNAVKSDKLRVPLVVRLLGTNMQEAKEAIAKSKLEVFACDDLDEAAKKAVSLAKIVELADSANVKIVIGDAKQ</sequence>
<dbReference type="InterPro" id="IPR013815">
    <property type="entry name" value="ATP_grasp_subdomain_1"/>
</dbReference>
<keyword evidence="5 9" id="KW-0547">Nucleotide-binding</keyword>
<protein>
    <submittedName>
        <fullName evidence="11">Succinyl-CoA ligase subunit beta</fullName>
    </submittedName>
</protein>
<dbReference type="GO" id="GO:0006099">
    <property type="term" value="P:tricarboxylic acid cycle"/>
    <property type="evidence" value="ECO:0007669"/>
    <property type="project" value="UniProtKB-UniPathway"/>
</dbReference>
<evidence type="ECO:0000256" key="7">
    <source>
        <dbReference type="ARBA" id="ARBA00022842"/>
    </source>
</evidence>
<dbReference type="PANTHER" id="PTHR11815:SF1">
    <property type="entry name" value="SUCCINATE--COA LIGASE [ADP-FORMING] SUBUNIT BETA, MITOCHONDRIAL"/>
    <property type="match status" value="1"/>
</dbReference>
<evidence type="ECO:0000256" key="6">
    <source>
        <dbReference type="ARBA" id="ARBA00022840"/>
    </source>
</evidence>
<dbReference type="OrthoDB" id="1552at2759"/>
<dbReference type="FunFam" id="3.40.50.261:FF:000001">
    <property type="entry name" value="Succinate--CoA ligase [ADP-forming] subunit beta"/>
    <property type="match status" value="1"/>
</dbReference>
<dbReference type="Gene3D" id="3.30.470.20">
    <property type="entry name" value="ATP-grasp fold, B domain"/>
    <property type="match status" value="1"/>
</dbReference>
<dbReference type="InterPro" id="IPR011761">
    <property type="entry name" value="ATP-grasp"/>
</dbReference>
<dbReference type="InterPro" id="IPR013650">
    <property type="entry name" value="ATP-grasp_succ-CoA_synth-type"/>
</dbReference>
<dbReference type="InterPro" id="IPR005809">
    <property type="entry name" value="Succ_CoA_ligase-like_bsu"/>
</dbReference>
<dbReference type="PROSITE" id="PS50975">
    <property type="entry name" value="ATP_GRASP"/>
    <property type="match status" value="1"/>
</dbReference>
<keyword evidence="7" id="KW-0460">Magnesium</keyword>
<evidence type="ECO:0000256" key="5">
    <source>
        <dbReference type="ARBA" id="ARBA00022741"/>
    </source>
</evidence>
<evidence type="ECO:0000313" key="11">
    <source>
        <dbReference type="EMBL" id="PJF19641.1"/>
    </source>
</evidence>
<feature type="domain" description="ATP-grasp" evidence="10">
    <location>
        <begin position="18"/>
        <end position="62"/>
    </location>
</feature>
<dbReference type="GO" id="GO:0004775">
    <property type="term" value="F:succinate-CoA ligase (ADP-forming) activity"/>
    <property type="evidence" value="ECO:0007669"/>
    <property type="project" value="TreeGrafter"/>
</dbReference>
<dbReference type="InterPro" id="IPR017866">
    <property type="entry name" value="Succ-CoA_synthase_bsu_CS"/>
</dbReference>
<evidence type="ECO:0000256" key="9">
    <source>
        <dbReference type="PROSITE-ProRule" id="PRU00409"/>
    </source>
</evidence>
<keyword evidence="2" id="KW-0816">Tricarboxylic acid cycle</keyword>
<dbReference type="PANTHER" id="PTHR11815">
    <property type="entry name" value="SUCCINYL-COA SYNTHETASE BETA CHAIN"/>
    <property type="match status" value="1"/>
</dbReference>
<dbReference type="GO" id="GO:0042709">
    <property type="term" value="C:succinate-CoA ligase complex"/>
    <property type="evidence" value="ECO:0007669"/>
    <property type="project" value="TreeGrafter"/>
</dbReference>
<evidence type="ECO:0000256" key="3">
    <source>
        <dbReference type="ARBA" id="ARBA00022598"/>
    </source>
</evidence>
<dbReference type="GO" id="GO:0006104">
    <property type="term" value="P:succinyl-CoA metabolic process"/>
    <property type="evidence" value="ECO:0007669"/>
    <property type="project" value="TreeGrafter"/>
</dbReference>
<gene>
    <name evidence="11" type="ORF">PSACC_00551</name>
</gene>
<dbReference type="InterPro" id="IPR016102">
    <property type="entry name" value="Succinyl-CoA_synth-like"/>
</dbReference>
<dbReference type="AlphaFoldDB" id="A0A2H9TPG0"/>
<dbReference type="Pfam" id="PF08442">
    <property type="entry name" value="ATP-grasp_2"/>
    <property type="match status" value="2"/>
</dbReference>
<dbReference type="Proteomes" id="UP000240830">
    <property type="component" value="Unassembled WGS sequence"/>
</dbReference>
<dbReference type="SUPFAM" id="SSF56059">
    <property type="entry name" value="Glutathione synthetase ATP-binding domain-like"/>
    <property type="match status" value="1"/>
</dbReference>
<dbReference type="PROSITE" id="PS01217">
    <property type="entry name" value="SUCCINYL_COA_LIG_3"/>
    <property type="match status" value="1"/>
</dbReference>
<dbReference type="STRING" id="1246581.A0A2H9TPG0"/>
<evidence type="ECO:0000313" key="12">
    <source>
        <dbReference type="Proteomes" id="UP000240830"/>
    </source>
</evidence>
<keyword evidence="12" id="KW-1185">Reference proteome</keyword>
<reference evidence="11 12" key="1">
    <citation type="submission" date="2016-10" db="EMBL/GenBank/DDBJ databases">
        <title>The genome of Paramicrosporidium saccamoebae is the missing link in understanding Cryptomycota and Microsporidia evolution.</title>
        <authorList>
            <person name="Quandt C.A."/>
            <person name="Beaudet D."/>
            <person name="Corsaro D."/>
            <person name="Michel R."/>
            <person name="Corradi N."/>
            <person name="James T."/>
        </authorList>
    </citation>
    <scope>NUCLEOTIDE SEQUENCE [LARGE SCALE GENOMIC DNA]</scope>
    <source>
        <strain evidence="11 12">KSL3</strain>
    </source>
</reference>
<name>A0A2H9TPG0_9FUNG</name>
<dbReference type="SUPFAM" id="SSF52210">
    <property type="entry name" value="Succinyl-CoA synthetase domains"/>
    <property type="match status" value="1"/>
</dbReference>
<dbReference type="InterPro" id="IPR005811">
    <property type="entry name" value="SUCC_ACL_C"/>
</dbReference>
<comment type="pathway">
    <text evidence="1">Carbohydrate metabolism; tricarboxylic acid cycle; succinate from succinyl-CoA (ligase route): step 1/1.</text>
</comment>
<dbReference type="Pfam" id="PF00549">
    <property type="entry name" value="Ligase_CoA"/>
    <property type="match status" value="1"/>
</dbReference>
<accession>A0A2H9TPG0</accession>
<dbReference type="Gene3D" id="3.40.50.261">
    <property type="entry name" value="Succinyl-CoA synthetase domains"/>
    <property type="match status" value="1"/>
</dbReference>
<proteinExistence type="predicted"/>
<evidence type="ECO:0000256" key="4">
    <source>
        <dbReference type="ARBA" id="ARBA00022723"/>
    </source>
</evidence>
<organism evidence="11 12">
    <name type="scientific">Paramicrosporidium saccamoebae</name>
    <dbReference type="NCBI Taxonomy" id="1246581"/>
    <lineage>
        <taxon>Eukaryota</taxon>
        <taxon>Fungi</taxon>
        <taxon>Fungi incertae sedis</taxon>
        <taxon>Cryptomycota</taxon>
        <taxon>Cryptomycota incertae sedis</taxon>
        <taxon>Paramicrosporidium</taxon>
    </lineage>
</organism>
<evidence type="ECO:0000259" key="10">
    <source>
        <dbReference type="PROSITE" id="PS50975"/>
    </source>
</evidence>
<evidence type="ECO:0000256" key="8">
    <source>
        <dbReference type="ARBA" id="ARBA00022946"/>
    </source>
</evidence>
<dbReference type="PIRSF" id="PIRSF001554">
    <property type="entry name" value="SucCS_beta"/>
    <property type="match status" value="1"/>
</dbReference>